<gene>
    <name evidence="5" type="ORF">BACCAP_01262</name>
</gene>
<feature type="domain" description="HTH araC/xylS-type" evidence="4">
    <location>
        <begin position="196"/>
        <end position="294"/>
    </location>
</feature>
<dbReference type="EMBL" id="AAXG02000009">
    <property type="protein sequence ID" value="EDN00910.1"/>
    <property type="molecule type" value="Genomic_DNA"/>
</dbReference>
<dbReference type="OrthoDB" id="9782503at2"/>
<dbReference type="GO" id="GO:0003700">
    <property type="term" value="F:DNA-binding transcription factor activity"/>
    <property type="evidence" value="ECO:0007669"/>
    <property type="project" value="InterPro"/>
</dbReference>
<dbReference type="InterPro" id="IPR018062">
    <property type="entry name" value="HTH_AraC-typ_CS"/>
</dbReference>
<dbReference type="PROSITE" id="PS01124">
    <property type="entry name" value="HTH_ARAC_FAMILY_2"/>
    <property type="match status" value="1"/>
</dbReference>
<keyword evidence="1" id="KW-0805">Transcription regulation</keyword>
<dbReference type="Pfam" id="PF12833">
    <property type="entry name" value="HTH_18"/>
    <property type="match status" value="1"/>
</dbReference>
<organism evidence="5 6">
    <name type="scientific">Pseudoflavonifractor capillosus ATCC 29799</name>
    <dbReference type="NCBI Taxonomy" id="411467"/>
    <lineage>
        <taxon>Bacteria</taxon>
        <taxon>Bacillati</taxon>
        <taxon>Bacillota</taxon>
        <taxon>Clostridia</taxon>
        <taxon>Eubacteriales</taxon>
        <taxon>Oscillospiraceae</taxon>
        <taxon>Pseudoflavonifractor</taxon>
    </lineage>
</organism>
<dbReference type="GO" id="GO:0043565">
    <property type="term" value="F:sequence-specific DNA binding"/>
    <property type="evidence" value="ECO:0007669"/>
    <property type="project" value="InterPro"/>
</dbReference>
<protein>
    <submittedName>
        <fullName evidence="5">Transcriptional regulator, AraC family</fullName>
    </submittedName>
</protein>
<dbReference type="RefSeq" id="WP_006571810.1">
    <property type="nucleotide sequence ID" value="NZ_AAXG02000009.1"/>
</dbReference>
<dbReference type="AlphaFoldDB" id="A6NST3"/>
<dbReference type="PRINTS" id="PR00032">
    <property type="entry name" value="HTHARAC"/>
</dbReference>
<reference evidence="5 6" key="2">
    <citation type="submission" date="2007-06" db="EMBL/GenBank/DDBJ databases">
        <title>Draft genome sequence of Pseudoflavonifractor capillosus ATCC 29799.</title>
        <authorList>
            <person name="Sudarsanam P."/>
            <person name="Ley R."/>
            <person name="Guruge J."/>
            <person name="Turnbaugh P.J."/>
            <person name="Mahowald M."/>
            <person name="Liep D."/>
            <person name="Gordon J."/>
        </authorList>
    </citation>
    <scope>NUCLEOTIDE SEQUENCE [LARGE SCALE GENOMIC DNA]</scope>
    <source>
        <strain evidence="5 6">ATCC 29799</strain>
    </source>
</reference>
<evidence type="ECO:0000313" key="6">
    <source>
        <dbReference type="Proteomes" id="UP000003639"/>
    </source>
</evidence>
<dbReference type="SMART" id="SM00342">
    <property type="entry name" value="HTH_ARAC"/>
    <property type="match status" value="1"/>
</dbReference>
<name>A6NST3_9FIRM</name>
<proteinExistence type="predicted"/>
<dbReference type="InterPro" id="IPR020449">
    <property type="entry name" value="Tscrpt_reg_AraC-type_HTH"/>
</dbReference>
<dbReference type="InterPro" id="IPR018060">
    <property type="entry name" value="HTH_AraC"/>
</dbReference>
<accession>A6NST3</accession>
<dbReference type="eggNOG" id="COG2207">
    <property type="taxonomic scope" value="Bacteria"/>
</dbReference>
<dbReference type="Proteomes" id="UP000003639">
    <property type="component" value="Unassembled WGS sequence"/>
</dbReference>
<dbReference type="Gene3D" id="1.10.10.60">
    <property type="entry name" value="Homeodomain-like"/>
    <property type="match status" value="2"/>
</dbReference>
<dbReference type="STRING" id="411467.BACCAP_01262"/>
<dbReference type="PANTHER" id="PTHR43280:SF28">
    <property type="entry name" value="HTH-TYPE TRANSCRIPTIONAL ACTIVATOR RHAS"/>
    <property type="match status" value="1"/>
</dbReference>
<evidence type="ECO:0000256" key="3">
    <source>
        <dbReference type="ARBA" id="ARBA00023163"/>
    </source>
</evidence>
<evidence type="ECO:0000259" key="4">
    <source>
        <dbReference type="PROSITE" id="PS01124"/>
    </source>
</evidence>
<dbReference type="PROSITE" id="PS00041">
    <property type="entry name" value="HTH_ARAC_FAMILY_1"/>
    <property type="match status" value="1"/>
</dbReference>
<comment type="caution">
    <text evidence="5">The sequence shown here is derived from an EMBL/GenBank/DDBJ whole genome shotgun (WGS) entry which is preliminary data.</text>
</comment>
<keyword evidence="2" id="KW-0238">DNA-binding</keyword>
<evidence type="ECO:0000256" key="1">
    <source>
        <dbReference type="ARBA" id="ARBA00023015"/>
    </source>
</evidence>
<dbReference type="SUPFAM" id="SSF46689">
    <property type="entry name" value="Homeodomain-like"/>
    <property type="match status" value="2"/>
</dbReference>
<keyword evidence="6" id="KW-1185">Reference proteome</keyword>
<sequence length="304" mass="34145">MLIEYLQTKYPEYVQWLHDIPGAHVCQFTLSGSTPEDLSTLPAHTPGQIYEIFFCLGGQVVAKRPNAKSHTIEKYDVLVLSSVCAPDSVKISGNLQGILITIEPNLSHDGLFSVFTSLGLPIDLCQLTSKLAAHYGYTTLCNRCWGQAIFDFLAHLPKEACGRYCLLKAMELLYILTVKDHSSAYSTANQVPKNLLDARAYMESHLSEKITIADLSRLLAVSPTYLKAEFRRIYGTSIHGYLTDLRMRRAAELIHCTDLPIYQIAQQVGYIGMNQFSSVFKRYYGVTPGQFKKMSKAEIHCLFQ</sequence>
<dbReference type="InterPro" id="IPR009057">
    <property type="entry name" value="Homeodomain-like_sf"/>
</dbReference>
<dbReference type="PANTHER" id="PTHR43280">
    <property type="entry name" value="ARAC-FAMILY TRANSCRIPTIONAL REGULATOR"/>
    <property type="match status" value="1"/>
</dbReference>
<keyword evidence="3" id="KW-0804">Transcription</keyword>
<reference evidence="5 6" key="1">
    <citation type="submission" date="2007-04" db="EMBL/GenBank/DDBJ databases">
        <authorList>
            <person name="Fulton L."/>
            <person name="Clifton S."/>
            <person name="Fulton B."/>
            <person name="Xu J."/>
            <person name="Minx P."/>
            <person name="Pepin K.H."/>
            <person name="Johnson M."/>
            <person name="Thiruvilangam P."/>
            <person name="Bhonagiri V."/>
            <person name="Nash W.E."/>
            <person name="Mardis E.R."/>
            <person name="Wilson R.K."/>
        </authorList>
    </citation>
    <scope>NUCLEOTIDE SEQUENCE [LARGE SCALE GENOMIC DNA]</scope>
    <source>
        <strain evidence="5 6">ATCC 29799</strain>
    </source>
</reference>
<evidence type="ECO:0000256" key="2">
    <source>
        <dbReference type="ARBA" id="ARBA00023125"/>
    </source>
</evidence>
<evidence type="ECO:0000313" key="5">
    <source>
        <dbReference type="EMBL" id="EDN00910.1"/>
    </source>
</evidence>